<evidence type="ECO:0000313" key="1">
    <source>
        <dbReference type="EMBL" id="KAL2843575.1"/>
    </source>
</evidence>
<keyword evidence="2" id="KW-1185">Reference proteome</keyword>
<proteinExistence type="predicted"/>
<organism evidence="1 2">
    <name type="scientific">Aspergillus pseudodeflectus</name>
    <dbReference type="NCBI Taxonomy" id="176178"/>
    <lineage>
        <taxon>Eukaryota</taxon>
        <taxon>Fungi</taxon>
        <taxon>Dikarya</taxon>
        <taxon>Ascomycota</taxon>
        <taxon>Pezizomycotina</taxon>
        <taxon>Eurotiomycetes</taxon>
        <taxon>Eurotiomycetidae</taxon>
        <taxon>Eurotiales</taxon>
        <taxon>Aspergillaceae</taxon>
        <taxon>Aspergillus</taxon>
        <taxon>Aspergillus subgen. Nidulantes</taxon>
    </lineage>
</organism>
<evidence type="ECO:0000313" key="2">
    <source>
        <dbReference type="Proteomes" id="UP001610444"/>
    </source>
</evidence>
<dbReference type="Proteomes" id="UP001610444">
    <property type="component" value="Unassembled WGS sequence"/>
</dbReference>
<gene>
    <name evidence="1" type="ORF">BJX68DRAFT_270070</name>
</gene>
<protein>
    <submittedName>
        <fullName evidence="1">Uncharacterized protein</fullName>
    </submittedName>
</protein>
<sequence>MADPGALLREVFPSPRLHKAQRTMLPTTGAASELVAEPEPARTGSVPWADGIFTRPGLGAFGLGILGGGEVSGAAHA</sequence>
<reference evidence="1 2" key="1">
    <citation type="submission" date="2024-07" db="EMBL/GenBank/DDBJ databases">
        <title>Section-level genome sequencing and comparative genomics of Aspergillus sections Usti and Cavernicolus.</title>
        <authorList>
            <consortium name="Lawrence Berkeley National Laboratory"/>
            <person name="Nybo J.L."/>
            <person name="Vesth T.C."/>
            <person name="Theobald S."/>
            <person name="Frisvad J.C."/>
            <person name="Larsen T.O."/>
            <person name="Kjaerboelling I."/>
            <person name="Rothschild-Mancinelli K."/>
            <person name="Lyhne E.K."/>
            <person name="Kogle M.E."/>
            <person name="Barry K."/>
            <person name="Clum A."/>
            <person name="Na H."/>
            <person name="Ledsgaard L."/>
            <person name="Lin J."/>
            <person name="Lipzen A."/>
            <person name="Kuo A."/>
            <person name="Riley R."/>
            <person name="Mondo S."/>
            <person name="LaButti K."/>
            <person name="Haridas S."/>
            <person name="Pangalinan J."/>
            <person name="Salamov A.A."/>
            <person name="Simmons B.A."/>
            <person name="Magnuson J.K."/>
            <person name="Chen J."/>
            <person name="Drula E."/>
            <person name="Henrissat B."/>
            <person name="Wiebenga A."/>
            <person name="Lubbers R.J."/>
            <person name="Gomes A.C."/>
            <person name="Macurrencykelacurrency M.R."/>
            <person name="Stajich J."/>
            <person name="Grigoriev I.V."/>
            <person name="Mortensen U.H."/>
            <person name="De vries R.P."/>
            <person name="Baker S.E."/>
            <person name="Andersen M.R."/>
        </authorList>
    </citation>
    <scope>NUCLEOTIDE SEQUENCE [LARGE SCALE GENOMIC DNA]</scope>
    <source>
        <strain evidence="1 2">CBS 756.74</strain>
    </source>
</reference>
<dbReference type="EMBL" id="JBFXLR010000045">
    <property type="protein sequence ID" value="KAL2843575.1"/>
    <property type="molecule type" value="Genomic_DNA"/>
</dbReference>
<accession>A0ABR4JU59</accession>
<comment type="caution">
    <text evidence="1">The sequence shown here is derived from an EMBL/GenBank/DDBJ whole genome shotgun (WGS) entry which is preliminary data.</text>
</comment>
<name>A0ABR4JU59_9EURO</name>
<dbReference type="RefSeq" id="XP_070895700.1">
    <property type="nucleotide sequence ID" value="XM_071046516.1"/>
</dbReference>
<dbReference type="GeneID" id="98161680"/>